<evidence type="ECO:0000256" key="6">
    <source>
        <dbReference type="ARBA" id="ARBA00023158"/>
    </source>
</evidence>
<dbReference type="FunFam" id="2.170.260.10:FF:000003">
    <property type="entry name" value="Piwi-like RNA-mediated gene silencing 2"/>
    <property type="match status" value="1"/>
</dbReference>
<reference evidence="10" key="1">
    <citation type="submission" date="2020-08" db="EMBL/GenBank/DDBJ databases">
        <title>Genome sequencing and assembly of the red palm weevil Rhynchophorus ferrugineus.</title>
        <authorList>
            <person name="Dias G.B."/>
            <person name="Bergman C.M."/>
            <person name="Manee M."/>
        </authorList>
    </citation>
    <scope>NUCLEOTIDE SEQUENCE</scope>
    <source>
        <strain evidence="10">AA-2017</strain>
        <tissue evidence="10">Whole larva</tissue>
    </source>
</reference>
<evidence type="ECO:0000259" key="8">
    <source>
        <dbReference type="PROSITE" id="PS50821"/>
    </source>
</evidence>
<name>A0A834IZU4_RHYFE</name>
<keyword evidence="3" id="KW-0963">Cytoplasm</keyword>
<dbReference type="Gene3D" id="2.170.260.10">
    <property type="entry name" value="paz domain"/>
    <property type="match status" value="1"/>
</dbReference>
<dbReference type="CDD" id="cd04658">
    <property type="entry name" value="Piwi_piwi-like_Euk"/>
    <property type="match status" value="1"/>
</dbReference>
<dbReference type="CDD" id="cd02845">
    <property type="entry name" value="PAZ_piwi_like"/>
    <property type="match status" value="1"/>
</dbReference>
<dbReference type="GO" id="GO:0005737">
    <property type="term" value="C:cytoplasm"/>
    <property type="evidence" value="ECO:0007669"/>
    <property type="project" value="UniProtKB-SubCell"/>
</dbReference>
<evidence type="ECO:0000313" key="11">
    <source>
        <dbReference type="Proteomes" id="UP000625711"/>
    </source>
</evidence>
<keyword evidence="4" id="KW-0221">Differentiation</keyword>
<dbReference type="GO" id="GO:0030154">
    <property type="term" value="P:cell differentiation"/>
    <property type="evidence" value="ECO:0007669"/>
    <property type="project" value="UniProtKB-KW"/>
</dbReference>
<dbReference type="AlphaFoldDB" id="A0A834IZU4"/>
<evidence type="ECO:0000256" key="7">
    <source>
        <dbReference type="ARBA" id="ARBA00038291"/>
    </source>
</evidence>
<comment type="caution">
    <text evidence="10">The sequence shown here is derived from an EMBL/GenBank/DDBJ whole genome shotgun (WGS) entry which is preliminary data.</text>
</comment>
<dbReference type="Proteomes" id="UP000625711">
    <property type="component" value="Unassembled WGS sequence"/>
</dbReference>
<evidence type="ECO:0000256" key="4">
    <source>
        <dbReference type="ARBA" id="ARBA00022782"/>
    </source>
</evidence>
<dbReference type="SUPFAM" id="SSF101690">
    <property type="entry name" value="PAZ domain"/>
    <property type="match status" value="1"/>
</dbReference>
<evidence type="ECO:0000256" key="5">
    <source>
        <dbReference type="ARBA" id="ARBA00022884"/>
    </source>
</evidence>
<dbReference type="InterPro" id="IPR003165">
    <property type="entry name" value="Piwi"/>
</dbReference>
<comment type="subcellular location">
    <subcellularLocation>
        <location evidence="1">Cytoplasm</location>
    </subcellularLocation>
</comment>
<organism evidence="10 11">
    <name type="scientific">Rhynchophorus ferrugineus</name>
    <name type="common">Red palm weevil</name>
    <name type="synonym">Curculio ferrugineus</name>
    <dbReference type="NCBI Taxonomy" id="354439"/>
    <lineage>
        <taxon>Eukaryota</taxon>
        <taxon>Metazoa</taxon>
        <taxon>Ecdysozoa</taxon>
        <taxon>Arthropoda</taxon>
        <taxon>Hexapoda</taxon>
        <taxon>Insecta</taxon>
        <taxon>Pterygota</taxon>
        <taxon>Neoptera</taxon>
        <taxon>Endopterygota</taxon>
        <taxon>Coleoptera</taxon>
        <taxon>Polyphaga</taxon>
        <taxon>Cucujiformia</taxon>
        <taxon>Curculionidae</taxon>
        <taxon>Dryophthorinae</taxon>
        <taxon>Rhynchophorus</taxon>
    </lineage>
</organism>
<keyword evidence="2" id="KW-0217">Developmental protein</keyword>
<dbReference type="SUPFAM" id="SSF53098">
    <property type="entry name" value="Ribonuclease H-like"/>
    <property type="match status" value="1"/>
</dbReference>
<evidence type="ECO:0000313" key="10">
    <source>
        <dbReference type="EMBL" id="KAF7287303.1"/>
    </source>
</evidence>
<dbReference type="PROSITE" id="PS50821">
    <property type="entry name" value="PAZ"/>
    <property type="match status" value="1"/>
</dbReference>
<comment type="similarity">
    <text evidence="7">Belongs to the argonaute family. Piwi subfamily.</text>
</comment>
<dbReference type="PROSITE" id="PS50822">
    <property type="entry name" value="PIWI"/>
    <property type="match status" value="1"/>
</dbReference>
<dbReference type="Pfam" id="PF02170">
    <property type="entry name" value="PAZ"/>
    <property type="match status" value="1"/>
</dbReference>
<dbReference type="EMBL" id="JAACXV010000014">
    <property type="protein sequence ID" value="KAF7287303.1"/>
    <property type="molecule type" value="Genomic_DNA"/>
</dbReference>
<sequence>MDKEIIATPRGRGSVLLAALQRKRQEMNENIGIKLPSSEEVGNKGSVPRGRGALILAALKERKSKTQENVGSQIIGSFEEQCPKPRGRAALLEKYFRGKEVGALLNEAKIDTSRTRPDETLVQEITKINIKDEPAVFKGESGKMIDLCTNYIKLDITEGKGVFEYEVKFNPTIDAKNHKIELVNKIMGDLKLAKVFDGGHCLYLPQKIITSQRSYKLILSHNNEEVTITLIFKKQKRLGDKDCIHLYNVIFKRIMHLLLYTRLGKNYYDMTHRYLIPQHKLEVYPGFVVSIDEHENGLMLGLDIQHKMIQNQTAYDLLVEKKITSDSRNFKENVYKMFLGMCVLTRYNYKTYIIHDILWDMTPKDTFQTSDGRSLSFIDYYKNQYKLEIKDHDQPLFLNRKSVKVPGSLQKEDRMVCLIPELCYLTALSDSMRSDFSLMKEVAQCTKVSPQQRLLALKNYIDNVKNCAKAQEILEQWGLSLASDNIQLVGRELDAEMIVLGKGKTISAGFNADWNRELSNNSALMPVDILEWIVFYTAQDAVNANEFVRNMERLSKTIGCRINAPRMEKLPNDQTHTYVNYVKNKITNSTQVAVFICPTMRLDRYCVIKKLCCTELPVASQVINSRTLSRSDKLNSITLKIALQINCKLGGSLWTVRFPFRGWMVCGIDVYHGTQNQSVCGFVCNVNEHFTRWFSSAIFQSKELGDFYQIAFTRALEEYKSHCAAYPSKIIIIRDGVGDGQLDYCKQYELRQFENVLKSFDIEATICFIVVQKRINTRLFAENAKNPPPGTIVDHTITRKYLYDFFMVAQNVRHATVNPTHYIVLHNSSQLKPDHIQKLCYKLCHMYYNWPGTIKVPAPCQYAHKCAAMVGQFVKTQPSSELANKLWYL</sequence>
<accession>A0A834IZU4</accession>
<dbReference type="InterPro" id="IPR012337">
    <property type="entry name" value="RNaseH-like_sf"/>
</dbReference>
<dbReference type="OrthoDB" id="445936at2759"/>
<dbReference type="GO" id="GO:0140965">
    <property type="term" value="P:secondary piRNA processing"/>
    <property type="evidence" value="ECO:0007669"/>
    <property type="project" value="UniProtKB-ARBA"/>
</dbReference>
<protein>
    <submittedName>
        <fullName evidence="10">Uncharacterized protein</fullName>
    </submittedName>
</protein>
<dbReference type="Pfam" id="PF02171">
    <property type="entry name" value="Piwi"/>
    <property type="match status" value="1"/>
</dbReference>
<dbReference type="InterPro" id="IPR003100">
    <property type="entry name" value="PAZ_dom"/>
</dbReference>
<feature type="domain" description="Piwi" evidence="9">
    <location>
        <begin position="592"/>
        <end position="875"/>
    </location>
</feature>
<keyword evidence="11" id="KW-1185">Reference proteome</keyword>
<keyword evidence="5" id="KW-0694">RNA-binding</keyword>
<dbReference type="InterPro" id="IPR036397">
    <property type="entry name" value="RNaseH_sf"/>
</dbReference>
<dbReference type="SMART" id="SM00949">
    <property type="entry name" value="PAZ"/>
    <property type="match status" value="1"/>
</dbReference>
<dbReference type="InterPro" id="IPR036085">
    <property type="entry name" value="PAZ_dom_sf"/>
</dbReference>
<evidence type="ECO:0000256" key="1">
    <source>
        <dbReference type="ARBA" id="ARBA00004496"/>
    </source>
</evidence>
<evidence type="ECO:0000259" key="9">
    <source>
        <dbReference type="PROSITE" id="PS50822"/>
    </source>
</evidence>
<dbReference type="Pfam" id="PF23278">
    <property type="entry name" value="Piwi_N"/>
    <property type="match status" value="1"/>
</dbReference>
<dbReference type="Gene3D" id="3.30.420.10">
    <property type="entry name" value="Ribonuclease H-like superfamily/Ribonuclease H"/>
    <property type="match status" value="1"/>
</dbReference>
<feature type="domain" description="PAZ" evidence="8">
    <location>
        <begin position="313"/>
        <end position="427"/>
    </location>
</feature>
<dbReference type="Gene3D" id="3.40.50.2300">
    <property type="match status" value="1"/>
</dbReference>
<dbReference type="PANTHER" id="PTHR22891">
    <property type="entry name" value="EUKARYOTIC TRANSLATION INITIATION FACTOR 2C"/>
    <property type="match status" value="1"/>
</dbReference>
<dbReference type="FunFam" id="3.30.420.10:FF:000014">
    <property type="entry name" value="Piwi-like RNA-mediated gene silencing 1"/>
    <property type="match status" value="1"/>
</dbReference>
<evidence type="ECO:0000256" key="3">
    <source>
        <dbReference type="ARBA" id="ARBA00022490"/>
    </source>
</evidence>
<evidence type="ECO:0000256" key="2">
    <source>
        <dbReference type="ARBA" id="ARBA00022473"/>
    </source>
</evidence>
<keyword evidence="6" id="KW-0943">RNA-mediated gene silencing</keyword>
<gene>
    <name evidence="10" type="ORF">GWI33_001668</name>
</gene>
<dbReference type="SMART" id="SM00950">
    <property type="entry name" value="Piwi"/>
    <property type="match status" value="1"/>
</dbReference>
<dbReference type="GO" id="GO:0003723">
    <property type="term" value="F:RNA binding"/>
    <property type="evidence" value="ECO:0007669"/>
    <property type="project" value="UniProtKB-KW"/>
</dbReference>
<proteinExistence type="inferred from homology"/>